<sequence length="521" mass="56600">MFASTSSMLQSPRPNRRCREAAVCISVETLSPLAPGQFHREDLSSAFEPSKPSMYTLSSFSTSDTDSTWPLTPPLGEAGVQRSDDEDTDEDYGVGCSWADYGLPKSLHRTSSNDSFQCRGLGMFNIQFDDNRSSTLEAAATASTAMKAPTSTLAHSTFAQAVDGLSSPIAFSNHKSDSAATTNTKRRRSTLSRLRGLSTSTGNDEDKENASPTYEEFVQPGSAARRMSNFTNEASPTKRRPTTPVRPPRPETLVWNSNFAVTFPTSRRSSVQHNFQEDIGEESDEHSYEPREAQDAISPLSSITGAPRLSWLSNLRNRHAFPLDLTFAINTFSPRGQAGRDTSRLPRTLAVHRNDTISSIKQRLSAALKTAGLPTSADDLIVSLRSSEVAPQVSPRIRMNSIVDYDAAATPPAQMGFAARKGSAPLPSPSYTTLLWAAAARRRASATPAMTFCSSTSPKKSKVTTPSTPLDGNLLSIDNDAAALTARWRELDDDEATLDQVGVTPSDQLVVALRRAHYVHF</sequence>
<feature type="region of interest" description="Disordered" evidence="1">
    <location>
        <begin position="58"/>
        <end position="91"/>
    </location>
</feature>
<name>A0A316TZL0_9BASI</name>
<feature type="compositionally biased region" description="Low complexity" evidence="1">
    <location>
        <begin position="191"/>
        <end position="202"/>
    </location>
</feature>
<gene>
    <name evidence="2" type="ORF">BCV69DRAFT_301785</name>
</gene>
<evidence type="ECO:0000313" key="3">
    <source>
        <dbReference type="Proteomes" id="UP000245942"/>
    </source>
</evidence>
<evidence type="ECO:0000256" key="1">
    <source>
        <dbReference type="SAM" id="MobiDB-lite"/>
    </source>
</evidence>
<dbReference type="EMBL" id="KZ819340">
    <property type="protein sequence ID" value="PWN17761.1"/>
    <property type="molecule type" value="Genomic_DNA"/>
</dbReference>
<feature type="region of interest" description="Disordered" evidence="1">
    <location>
        <begin position="171"/>
        <end position="252"/>
    </location>
</feature>
<evidence type="ECO:0000313" key="2">
    <source>
        <dbReference type="EMBL" id="PWN17761.1"/>
    </source>
</evidence>
<dbReference type="Proteomes" id="UP000245942">
    <property type="component" value="Unassembled WGS sequence"/>
</dbReference>
<keyword evidence="3" id="KW-1185">Reference proteome</keyword>
<accession>A0A316TZL0</accession>
<dbReference type="AlphaFoldDB" id="A0A316TZL0"/>
<proteinExistence type="predicted"/>
<organism evidence="2 3">
    <name type="scientific">Pseudomicrostroma glucosiphilum</name>
    <dbReference type="NCBI Taxonomy" id="1684307"/>
    <lineage>
        <taxon>Eukaryota</taxon>
        <taxon>Fungi</taxon>
        <taxon>Dikarya</taxon>
        <taxon>Basidiomycota</taxon>
        <taxon>Ustilaginomycotina</taxon>
        <taxon>Exobasidiomycetes</taxon>
        <taxon>Microstromatales</taxon>
        <taxon>Microstromatales incertae sedis</taxon>
        <taxon>Pseudomicrostroma</taxon>
    </lineage>
</organism>
<protein>
    <submittedName>
        <fullName evidence="2">Uncharacterized protein</fullName>
    </submittedName>
</protein>
<reference evidence="2 3" key="1">
    <citation type="journal article" date="2018" name="Mol. Biol. Evol.">
        <title>Broad Genomic Sampling Reveals a Smut Pathogenic Ancestry of the Fungal Clade Ustilaginomycotina.</title>
        <authorList>
            <person name="Kijpornyongpan T."/>
            <person name="Mondo S.J."/>
            <person name="Barry K."/>
            <person name="Sandor L."/>
            <person name="Lee J."/>
            <person name="Lipzen A."/>
            <person name="Pangilinan J."/>
            <person name="LaButti K."/>
            <person name="Hainaut M."/>
            <person name="Henrissat B."/>
            <person name="Grigoriev I.V."/>
            <person name="Spatafora J.W."/>
            <person name="Aime M.C."/>
        </authorList>
    </citation>
    <scope>NUCLEOTIDE SEQUENCE [LARGE SCALE GENOMIC DNA]</scope>
    <source>
        <strain evidence="2 3">MCA 4718</strain>
    </source>
</reference>
<dbReference type="GeneID" id="37016333"/>
<dbReference type="RefSeq" id="XP_025344921.1">
    <property type="nucleotide sequence ID" value="XM_025494599.1"/>
</dbReference>
<feature type="compositionally biased region" description="Low complexity" evidence="1">
    <location>
        <begin position="58"/>
        <end position="68"/>
    </location>
</feature>